<dbReference type="Proteomes" id="UP001172101">
    <property type="component" value="Unassembled WGS sequence"/>
</dbReference>
<dbReference type="PROSITE" id="PS50879">
    <property type="entry name" value="RNASE_H_1"/>
    <property type="match status" value="1"/>
</dbReference>
<dbReference type="AlphaFoldDB" id="A0AA40DRH3"/>
<dbReference type="GeneID" id="85331272"/>
<organism evidence="3 4">
    <name type="scientific">Lasiosphaeria miniovina</name>
    <dbReference type="NCBI Taxonomy" id="1954250"/>
    <lineage>
        <taxon>Eukaryota</taxon>
        <taxon>Fungi</taxon>
        <taxon>Dikarya</taxon>
        <taxon>Ascomycota</taxon>
        <taxon>Pezizomycotina</taxon>
        <taxon>Sordariomycetes</taxon>
        <taxon>Sordariomycetidae</taxon>
        <taxon>Sordariales</taxon>
        <taxon>Lasiosphaeriaceae</taxon>
        <taxon>Lasiosphaeria</taxon>
    </lineage>
</organism>
<keyword evidence="4" id="KW-1185">Reference proteome</keyword>
<feature type="compositionally biased region" description="Pro residues" evidence="1">
    <location>
        <begin position="91"/>
        <end position="100"/>
    </location>
</feature>
<dbReference type="RefSeq" id="XP_060294817.1">
    <property type="nucleotide sequence ID" value="XM_060448002.1"/>
</dbReference>
<name>A0AA40DRH3_9PEZI</name>
<proteinExistence type="predicted"/>
<feature type="domain" description="RNase H type-1" evidence="2">
    <location>
        <begin position="129"/>
        <end position="301"/>
    </location>
</feature>
<feature type="compositionally biased region" description="Low complexity" evidence="1">
    <location>
        <begin position="76"/>
        <end position="90"/>
    </location>
</feature>
<dbReference type="GO" id="GO:0004523">
    <property type="term" value="F:RNA-DNA hybrid ribonuclease activity"/>
    <property type="evidence" value="ECO:0007669"/>
    <property type="project" value="InterPro"/>
</dbReference>
<dbReference type="EMBL" id="JAUIRO010000005">
    <property type="protein sequence ID" value="KAK0713494.1"/>
    <property type="molecule type" value="Genomic_DNA"/>
</dbReference>
<dbReference type="InterPro" id="IPR036397">
    <property type="entry name" value="RNaseH_sf"/>
</dbReference>
<accession>A0AA40DRH3</accession>
<evidence type="ECO:0000313" key="4">
    <source>
        <dbReference type="Proteomes" id="UP001172101"/>
    </source>
</evidence>
<evidence type="ECO:0000259" key="2">
    <source>
        <dbReference type="PROSITE" id="PS50879"/>
    </source>
</evidence>
<dbReference type="Gene3D" id="3.30.420.10">
    <property type="entry name" value="Ribonuclease H-like superfamily/Ribonuclease H"/>
    <property type="match status" value="1"/>
</dbReference>
<evidence type="ECO:0000256" key="1">
    <source>
        <dbReference type="SAM" id="MobiDB-lite"/>
    </source>
</evidence>
<feature type="region of interest" description="Disordered" evidence="1">
    <location>
        <begin position="1"/>
        <end position="24"/>
    </location>
</feature>
<dbReference type="SUPFAM" id="SSF53098">
    <property type="entry name" value="Ribonuclease H-like"/>
    <property type="match status" value="1"/>
</dbReference>
<sequence>MAGKRALEQGESPPSKKRLRLIEPTSALAQPLAAPPAANTVSAQLAEAQPVAAQPVAAQPVAAQPVAAQPTPPQPSLSHPAGAPSASSSRPPLPVPPSHVPGPHGLLAPPVPGAAAIAMQEFNVVSAYEYPSIVIFCDASVSLADAYTLPGGLGIVFRRFAPGTVDHGKEVRMAWSVDAVYDSNLAEGLAFLQALDTCIKELRSGAALLTAVGRRIKSVTVTLFNDSSAVRGFIGSGANPWGKFGAEVGLLILAIESKITALEQLFLPTAKVELRRRWVPGHSKNLPPEARADRLALSARKSQMSRRDVVHAGGKITRTQLNPSDCVFSSVHAIFNNQHLDSLRAQIARTTTQRASAMVNPSAAVDASLSAVDAPHAVVDESTTAGDSSTAAVVSSGAFVDSTPTTWNWPVVAGLAGMMDTVAEDVGLWQKVAMSHSLGKNFVINDGKLTIDLSYLLGSCHKIMGYMGEQIALLLGEPRRRIFITAGVTANGV</sequence>
<gene>
    <name evidence="3" type="ORF">B0T26DRAFT_873639</name>
</gene>
<reference evidence="3" key="1">
    <citation type="submission" date="2023-06" db="EMBL/GenBank/DDBJ databases">
        <title>Genome-scale phylogeny and comparative genomics of the fungal order Sordariales.</title>
        <authorList>
            <consortium name="Lawrence Berkeley National Laboratory"/>
            <person name="Hensen N."/>
            <person name="Bonometti L."/>
            <person name="Westerberg I."/>
            <person name="Brannstrom I.O."/>
            <person name="Guillou S."/>
            <person name="Cros-Aarteil S."/>
            <person name="Calhoun S."/>
            <person name="Haridas S."/>
            <person name="Kuo A."/>
            <person name="Mondo S."/>
            <person name="Pangilinan J."/>
            <person name="Riley R."/>
            <person name="LaButti K."/>
            <person name="Andreopoulos B."/>
            <person name="Lipzen A."/>
            <person name="Chen C."/>
            <person name="Yanf M."/>
            <person name="Daum C."/>
            <person name="Ng V."/>
            <person name="Clum A."/>
            <person name="Steindorff A."/>
            <person name="Ohm R."/>
            <person name="Martin F."/>
            <person name="Silar P."/>
            <person name="Natvig D."/>
            <person name="Lalanne C."/>
            <person name="Gautier V."/>
            <person name="Ament-velasquez S.L."/>
            <person name="Kruys A."/>
            <person name="Hutchinson M.I."/>
            <person name="Powell A.J."/>
            <person name="Barry K."/>
            <person name="Miller A.N."/>
            <person name="Grigoriev I.V."/>
            <person name="Debuchy R."/>
            <person name="Gladieux P."/>
            <person name="Thoren M.H."/>
            <person name="Johannesson H."/>
        </authorList>
    </citation>
    <scope>NUCLEOTIDE SEQUENCE</scope>
    <source>
        <strain evidence="3">SMH2392-1A</strain>
    </source>
</reference>
<feature type="compositionally biased region" description="Low complexity" evidence="1">
    <location>
        <begin position="52"/>
        <end position="69"/>
    </location>
</feature>
<dbReference type="InterPro" id="IPR002156">
    <property type="entry name" value="RNaseH_domain"/>
</dbReference>
<feature type="region of interest" description="Disordered" evidence="1">
    <location>
        <begin position="52"/>
        <end position="106"/>
    </location>
</feature>
<dbReference type="GO" id="GO:0003676">
    <property type="term" value="F:nucleic acid binding"/>
    <property type="evidence" value="ECO:0007669"/>
    <property type="project" value="InterPro"/>
</dbReference>
<evidence type="ECO:0000313" key="3">
    <source>
        <dbReference type="EMBL" id="KAK0713494.1"/>
    </source>
</evidence>
<protein>
    <recommendedName>
        <fullName evidence="2">RNase H type-1 domain-containing protein</fullName>
    </recommendedName>
</protein>
<comment type="caution">
    <text evidence="3">The sequence shown here is derived from an EMBL/GenBank/DDBJ whole genome shotgun (WGS) entry which is preliminary data.</text>
</comment>
<dbReference type="InterPro" id="IPR012337">
    <property type="entry name" value="RNaseH-like_sf"/>
</dbReference>